<comment type="similarity">
    <text evidence="1">Belongs to the SMG9 family.</text>
</comment>
<feature type="region of interest" description="Disordered" evidence="3">
    <location>
        <begin position="48"/>
        <end position="99"/>
    </location>
</feature>
<dbReference type="PANTHER" id="PTHR14270:SF0">
    <property type="entry name" value="NONSENSE-MEDIATED MRNA DECAY FACTOR SMG9"/>
    <property type="match status" value="1"/>
</dbReference>
<feature type="compositionally biased region" description="Low complexity" evidence="3">
    <location>
        <begin position="71"/>
        <end position="95"/>
    </location>
</feature>
<name>A0A9J2P588_ASCLU</name>
<dbReference type="SUPFAM" id="SSF52540">
    <property type="entry name" value="P-loop containing nucleoside triphosphate hydrolases"/>
    <property type="match status" value="2"/>
</dbReference>
<dbReference type="PANTHER" id="PTHR14270">
    <property type="entry name" value="NONSENSE-MEDIATED MRNA DECAY FACTOR SMG9"/>
    <property type="match status" value="1"/>
</dbReference>
<dbReference type="Proteomes" id="UP000036681">
    <property type="component" value="Unplaced"/>
</dbReference>
<evidence type="ECO:0000256" key="2">
    <source>
        <dbReference type="ARBA" id="ARBA00023161"/>
    </source>
</evidence>
<evidence type="ECO:0000313" key="4">
    <source>
        <dbReference type="Proteomes" id="UP000036681"/>
    </source>
</evidence>
<organism evidence="4 5">
    <name type="scientific">Ascaris lumbricoides</name>
    <name type="common">Giant roundworm</name>
    <dbReference type="NCBI Taxonomy" id="6252"/>
    <lineage>
        <taxon>Eukaryota</taxon>
        <taxon>Metazoa</taxon>
        <taxon>Ecdysozoa</taxon>
        <taxon>Nematoda</taxon>
        <taxon>Chromadorea</taxon>
        <taxon>Rhabditida</taxon>
        <taxon>Spirurina</taxon>
        <taxon>Ascaridomorpha</taxon>
        <taxon>Ascaridoidea</taxon>
        <taxon>Ascarididae</taxon>
        <taxon>Ascaris</taxon>
    </lineage>
</organism>
<accession>A0A9J2P588</accession>
<dbReference type="Gene3D" id="3.40.50.300">
    <property type="entry name" value="P-loop containing nucleotide triphosphate hydrolases"/>
    <property type="match status" value="1"/>
</dbReference>
<feature type="compositionally biased region" description="Polar residues" evidence="3">
    <location>
        <begin position="53"/>
        <end position="70"/>
    </location>
</feature>
<sequence length="542" mass="61400">MADQSRGRMVRPPREFFNAPRYPRLSHDFYEDAERITVLTRPTSILTKPKESAQGTENVRILQSNTTTTRSVACSSPSSSHVPPPSVLSRPSSTSCLPTKGTQLTILNSSRSEKISQIARNASTTQSATSDSTVPHMKAAIRLIGDNMEFTDYVEEYLSDSNTNFTVIGAVGPQGTGKSTLLSMLAGNDHQDMYRHYAFRPASREAVESCRHQSSKISIYVSKSRLILLDCQASFSTAILDELIRNGRRGFQPKVADFCDNRVENHVEIESIQLISFMMQVCHTILLCVDWFIDLDVVRLVRASEMLRTVPIWTSDKFKFKPNRTVNLVLVHQRAKSEDFEPDILRYRCDMLKGMFAESKLNVEGLLNLGAMGHDVHKGGNINTNYVLLADMKPRMKLDVAQTSNSLTQQSEGFHLRSPVIDYEFVLRTLRIDIQRLPKDSFTVGESCLTEKRWLQFSQFLEYCSIAWQANCGGVRLQVRMSRTFHRYFHPLFDTVTDLLTTAVQRSSSEGFLDASGWWSAKNVDPRQLTGLLCHFIFFNVF</sequence>
<proteinExistence type="inferred from homology"/>
<keyword evidence="2" id="KW-0866">Nonsense-mediated mRNA decay</keyword>
<dbReference type="WBParaSite" id="ALUE_0000487601-mRNA-1">
    <property type="protein sequence ID" value="ALUE_0000487601-mRNA-1"/>
    <property type="gene ID" value="ALUE_0000487601"/>
</dbReference>
<dbReference type="InterPro" id="IPR027417">
    <property type="entry name" value="P-loop_NTPase"/>
</dbReference>
<dbReference type="InterPro" id="IPR039177">
    <property type="entry name" value="SMG9"/>
</dbReference>
<dbReference type="GO" id="GO:0000184">
    <property type="term" value="P:nuclear-transcribed mRNA catabolic process, nonsense-mediated decay"/>
    <property type="evidence" value="ECO:0007669"/>
    <property type="project" value="UniProtKB-KW"/>
</dbReference>
<evidence type="ECO:0000256" key="3">
    <source>
        <dbReference type="SAM" id="MobiDB-lite"/>
    </source>
</evidence>
<evidence type="ECO:0000256" key="1">
    <source>
        <dbReference type="ARBA" id="ARBA00007712"/>
    </source>
</evidence>
<reference evidence="5" key="1">
    <citation type="submission" date="2023-03" db="UniProtKB">
        <authorList>
            <consortium name="WormBaseParasite"/>
        </authorList>
    </citation>
    <scope>IDENTIFICATION</scope>
</reference>
<protein>
    <submittedName>
        <fullName evidence="5">Protein SMG9</fullName>
    </submittedName>
</protein>
<evidence type="ECO:0000313" key="5">
    <source>
        <dbReference type="WBParaSite" id="ALUE_0000487601-mRNA-1"/>
    </source>
</evidence>
<dbReference type="AlphaFoldDB" id="A0A9J2P588"/>
<keyword evidence="4" id="KW-1185">Reference proteome</keyword>